<organism evidence="2 3">
    <name type="scientific">Arenimonas soli</name>
    <dbReference type="NCBI Taxonomy" id="2269504"/>
    <lineage>
        <taxon>Bacteria</taxon>
        <taxon>Pseudomonadati</taxon>
        <taxon>Pseudomonadota</taxon>
        <taxon>Gammaproteobacteria</taxon>
        <taxon>Lysobacterales</taxon>
        <taxon>Lysobacteraceae</taxon>
        <taxon>Arenimonas</taxon>
    </lineage>
</organism>
<feature type="chain" id="PRO_5045396101" description="Lipoprotein" evidence="1">
    <location>
        <begin position="19"/>
        <end position="237"/>
    </location>
</feature>
<dbReference type="PROSITE" id="PS51257">
    <property type="entry name" value="PROKAR_LIPOPROTEIN"/>
    <property type="match status" value="1"/>
</dbReference>
<protein>
    <recommendedName>
        <fullName evidence="4">Lipoprotein</fullName>
    </recommendedName>
</protein>
<reference evidence="3" key="1">
    <citation type="journal article" date="2019" name="Int. J. Syst. Evol. Microbiol.">
        <title>The Global Catalogue of Microorganisms (GCM) 10K type strain sequencing project: providing services to taxonomists for standard genome sequencing and annotation.</title>
        <authorList>
            <consortium name="The Broad Institute Genomics Platform"/>
            <consortium name="The Broad Institute Genome Sequencing Center for Infectious Disease"/>
            <person name="Wu L."/>
            <person name="Ma J."/>
        </authorList>
    </citation>
    <scope>NUCLEOTIDE SEQUENCE [LARGE SCALE GENOMIC DNA]</scope>
    <source>
        <strain evidence="3">CGMCC 1.15905</strain>
    </source>
</reference>
<dbReference type="Proteomes" id="UP000623419">
    <property type="component" value="Unassembled WGS sequence"/>
</dbReference>
<comment type="caution">
    <text evidence="2">The sequence shown here is derived from an EMBL/GenBank/DDBJ whole genome shotgun (WGS) entry which is preliminary data.</text>
</comment>
<gene>
    <name evidence="2" type="ORF">GCM10011521_04900</name>
</gene>
<accession>A0ABQ1HBQ8</accession>
<evidence type="ECO:0008006" key="4">
    <source>
        <dbReference type="Google" id="ProtNLM"/>
    </source>
</evidence>
<dbReference type="EMBL" id="BMKC01000001">
    <property type="protein sequence ID" value="GGA69736.1"/>
    <property type="molecule type" value="Genomic_DNA"/>
</dbReference>
<name>A0ABQ1HBQ8_9GAMM</name>
<evidence type="ECO:0000313" key="3">
    <source>
        <dbReference type="Proteomes" id="UP000623419"/>
    </source>
</evidence>
<proteinExistence type="predicted"/>
<evidence type="ECO:0000256" key="1">
    <source>
        <dbReference type="SAM" id="SignalP"/>
    </source>
</evidence>
<sequence length="237" mass="26286">MKSLPTRLLAMLVFLLLAACQPEPVDPATDEAAGAKLLALYEAARADGDHEIAEMHGNQLDQSHRETQAAATMRESFDEVVEQADAMRERRRLLGLWDYQSVAVDGGTQHSAAIYSKVPRHSMEEGGPAPRPEARLVLRRHPEWGESAYLVLQMSNLRCGPPCRLKIRFDDGPVREFAGEPADTGTGPALFIKDEPGFLKAMSEAERVRIELPRNDVLVPTFEFEVGGYRSELYRGG</sequence>
<feature type="signal peptide" evidence="1">
    <location>
        <begin position="1"/>
        <end position="18"/>
    </location>
</feature>
<keyword evidence="3" id="KW-1185">Reference proteome</keyword>
<keyword evidence="1" id="KW-0732">Signal</keyword>
<evidence type="ECO:0000313" key="2">
    <source>
        <dbReference type="EMBL" id="GGA69736.1"/>
    </source>
</evidence>
<dbReference type="RefSeq" id="WP_188660879.1">
    <property type="nucleotide sequence ID" value="NZ_BMKC01000001.1"/>
</dbReference>